<dbReference type="Gene3D" id="3.10.20.370">
    <property type="match status" value="1"/>
</dbReference>
<dbReference type="InterPro" id="IPR012337">
    <property type="entry name" value="RNaseH-like_sf"/>
</dbReference>
<dbReference type="GeneTree" id="ENSGT00940000163772"/>
<reference evidence="2" key="2">
    <citation type="submission" date="2025-09" db="UniProtKB">
        <authorList>
            <consortium name="Ensembl"/>
        </authorList>
    </citation>
    <scope>IDENTIFICATION</scope>
</reference>
<dbReference type="Gene3D" id="3.30.420.10">
    <property type="entry name" value="Ribonuclease H-like superfamily/Ribonuclease H"/>
    <property type="match status" value="1"/>
</dbReference>
<dbReference type="Pfam" id="PF00665">
    <property type="entry name" value="rve"/>
    <property type="match status" value="1"/>
</dbReference>
<dbReference type="PANTHER" id="PTHR37984:SF15">
    <property type="entry name" value="INTEGRASE CATALYTIC DOMAIN-CONTAINING PROTEIN"/>
    <property type="match status" value="1"/>
</dbReference>
<protein>
    <recommendedName>
        <fullName evidence="1">Integrase catalytic domain-containing protein</fullName>
    </recommendedName>
</protein>
<feature type="domain" description="Integrase catalytic" evidence="1">
    <location>
        <begin position="155"/>
        <end position="314"/>
    </location>
</feature>
<dbReference type="InterPro" id="IPR036397">
    <property type="entry name" value="RNaseH_sf"/>
</dbReference>
<dbReference type="InterPro" id="IPR050951">
    <property type="entry name" value="Retrovirus_Pol_polyprotein"/>
</dbReference>
<dbReference type="PANTHER" id="PTHR37984">
    <property type="entry name" value="PROTEIN CBG26694"/>
    <property type="match status" value="1"/>
</dbReference>
<dbReference type="InterPro" id="IPR043502">
    <property type="entry name" value="DNA/RNA_pol_sf"/>
</dbReference>
<dbReference type="InterPro" id="IPR001584">
    <property type="entry name" value="Integrase_cat-core"/>
</dbReference>
<reference evidence="2" key="1">
    <citation type="submission" date="2025-08" db="UniProtKB">
        <authorList>
            <consortium name="Ensembl"/>
        </authorList>
    </citation>
    <scope>IDENTIFICATION</scope>
</reference>
<dbReference type="SUPFAM" id="SSF54160">
    <property type="entry name" value="Chromo domain-like"/>
    <property type="match status" value="1"/>
</dbReference>
<dbReference type="PROSITE" id="PS50994">
    <property type="entry name" value="INTEGRASE"/>
    <property type="match status" value="1"/>
</dbReference>
<dbReference type="SUPFAM" id="SSF53098">
    <property type="entry name" value="Ribonuclease H-like"/>
    <property type="match status" value="1"/>
</dbReference>
<dbReference type="AlphaFoldDB" id="A0A670Z7K1"/>
<dbReference type="SUPFAM" id="SSF56672">
    <property type="entry name" value="DNA/RNA polymerases"/>
    <property type="match status" value="1"/>
</dbReference>
<dbReference type="Pfam" id="PF24626">
    <property type="entry name" value="SH3_Tf2-1"/>
    <property type="match status" value="1"/>
</dbReference>
<dbReference type="Ensembl" id="ENSPTXT00000018358.1">
    <property type="protein sequence ID" value="ENSPTXP00000017823.1"/>
    <property type="gene ID" value="ENSPTXG00000012251.1"/>
</dbReference>
<name>A0A670Z7K1_PSETE</name>
<dbReference type="InterPro" id="IPR041577">
    <property type="entry name" value="RT_RNaseH_2"/>
</dbReference>
<dbReference type="Pfam" id="PF17919">
    <property type="entry name" value="RT_RNaseH_2"/>
    <property type="match status" value="1"/>
</dbReference>
<dbReference type="InterPro" id="IPR016197">
    <property type="entry name" value="Chromo-like_dom_sf"/>
</dbReference>
<proteinExistence type="predicted"/>
<dbReference type="GO" id="GO:0003824">
    <property type="term" value="F:catalytic activity"/>
    <property type="evidence" value="ECO:0007669"/>
    <property type="project" value="UniProtKB-KW"/>
</dbReference>
<organism evidence="2 3">
    <name type="scientific">Pseudonaja textilis</name>
    <name type="common">Eastern brown snake</name>
    <dbReference type="NCBI Taxonomy" id="8673"/>
    <lineage>
        <taxon>Eukaryota</taxon>
        <taxon>Metazoa</taxon>
        <taxon>Chordata</taxon>
        <taxon>Craniata</taxon>
        <taxon>Vertebrata</taxon>
        <taxon>Euteleostomi</taxon>
        <taxon>Lepidosauria</taxon>
        <taxon>Squamata</taxon>
        <taxon>Bifurcata</taxon>
        <taxon>Unidentata</taxon>
        <taxon>Episquamata</taxon>
        <taxon>Toxicofera</taxon>
        <taxon>Serpentes</taxon>
        <taxon>Colubroidea</taxon>
        <taxon>Elapidae</taxon>
        <taxon>Hydrophiinae</taxon>
        <taxon>Pseudonaja</taxon>
    </lineage>
</organism>
<dbReference type="OMA" id="MISAWID"/>
<evidence type="ECO:0000259" key="1">
    <source>
        <dbReference type="PROSITE" id="PS50994"/>
    </source>
</evidence>
<sequence>AKFPGVCELLLSIHSSFYKHRPPYHELAKNKSGGGGGKSKPRQPLIWTMECQAAFEKLKRLFSAEPVLKHPDPKQPFVIQADASDVAVGAVLLQKNGSGQLQPCAYTSKKLTETEQFWWLSLKKDIESYVASCLTSVAARRRQGKYPGLLQTVADPSAPWKEISMDFIVELPESAGNTVIWVVTDLFSKQVLFIPCQKIPTTKALAKMFLIHIYRLHGAPQWIISDRGVQFTSKFWRAFLNLLGSTQGLSSGNHPQMDGLTERVNSVLEQYLRCFISHQQDNWTDLLPFAEVEYNNSVHSSMGFTPFQVATGQEFNPMPELPTKDPEIPSLKEWMDNLQAMWPVVRLSLQEARAVYKTHADKKRCEPKPFKIGDCVYLSTKFLKSLQPSKKLGPKFIGPFPISRIINPMTVELQLPKTLRQIHPVFHCSLIKPEITSNLRPPLPTPPIPIMVHGEQHFEIKDILDSRTHHGSTQYLTSDAALNSYRNCLISIRNSFVVRLDTFSEVHSS</sequence>
<dbReference type="GO" id="GO:0003676">
    <property type="term" value="F:nucleic acid binding"/>
    <property type="evidence" value="ECO:0007669"/>
    <property type="project" value="InterPro"/>
</dbReference>
<dbReference type="GO" id="GO:0015074">
    <property type="term" value="P:DNA integration"/>
    <property type="evidence" value="ECO:0007669"/>
    <property type="project" value="InterPro"/>
</dbReference>
<evidence type="ECO:0000313" key="3">
    <source>
        <dbReference type="Proteomes" id="UP000472273"/>
    </source>
</evidence>
<evidence type="ECO:0000313" key="2">
    <source>
        <dbReference type="Ensembl" id="ENSPTXP00000017823.1"/>
    </source>
</evidence>
<keyword evidence="3" id="KW-1185">Reference proteome</keyword>
<dbReference type="InterPro" id="IPR056924">
    <property type="entry name" value="SH3_Tf2-1"/>
</dbReference>
<dbReference type="Proteomes" id="UP000472273">
    <property type="component" value="Unplaced"/>
</dbReference>
<accession>A0A670Z7K1</accession>